<evidence type="ECO:0000259" key="2">
    <source>
        <dbReference type="PROSITE" id="PS50215"/>
    </source>
</evidence>
<dbReference type="Gene3D" id="3.40.390.10">
    <property type="entry name" value="Collagenase (Catalytic Domain)"/>
    <property type="match status" value="1"/>
</dbReference>
<evidence type="ECO:0000313" key="4">
    <source>
        <dbReference type="Proteomes" id="UP000663868"/>
    </source>
</evidence>
<dbReference type="PROSITE" id="PS50215">
    <property type="entry name" value="ADAM_MEPRO"/>
    <property type="match status" value="1"/>
</dbReference>
<dbReference type="GO" id="GO:0004222">
    <property type="term" value="F:metalloendopeptidase activity"/>
    <property type="evidence" value="ECO:0007669"/>
    <property type="project" value="InterPro"/>
</dbReference>
<organism evidence="3 4">
    <name type="scientific">Adineta steineri</name>
    <dbReference type="NCBI Taxonomy" id="433720"/>
    <lineage>
        <taxon>Eukaryota</taxon>
        <taxon>Metazoa</taxon>
        <taxon>Spiralia</taxon>
        <taxon>Gnathifera</taxon>
        <taxon>Rotifera</taxon>
        <taxon>Eurotatoria</taxon>
        <taxon>Bdelloidea</taxon>
        <taxon>Adinetida</taxon>
        <taxon>Adinetidae</taxon>
        <taxon>Adineta</taxon>
    </lineage>
</organism>
<dbReference type="Pfam" id="PF01421">
    <property type="entry name" value="Reprolysin"/>
    <property type="match status" value="1"/>
</dbReference>
<proteinExistence type="predicted"/>
<sequence length="125" mass="14833">HIWSCEVNSSRNKNHRSKKTNRKRRSVIRERFIETLLVADASVTEFFSHSHITELYLLTMMNMVHNIYAHVSLGYPVEIVLTRIIMLSNQSDFQMESKSHETLNKFCEWQEQLKKVNKKKSNYSS</sequence>
<feature type="domain" description="Peptidase M12B" evidence="2">
    <location>
        <begin position="31"/>
        <end position="125"/>
    </location>
</feature>
<accession>A0A820QT89</accession>
<comment type="caution">
    <text evidence="1">Lacks conserved residue(s) required for the propagation of feature annotation.</text>
</comment>
<dbReference type="EMBL" id="CAJOBB010028366">
    <property type="protein sequence ID" value="CAF4429376.1"/>
    <property type="molecule type" value="Genomic_DNA"/>
</dbReference>
<protein>
    <recommendedName>
        <fullName evidence="2">Peptidase M12B domain-containing protein</fullName>
    </recommendedName>
</protein>
<reference evidence="3" key="1">
    <citation type="submission" date="2021-02" db="EMBL/GenBank/DDBJ databases">
        <authorList>
            <person name="Nowell W R."/>
        </authorList>
    </citation>
    <scope>NUCLEOTIDE SEQUENCE</scope>
</reference>
<dbReference type="InterPro" id="IPR001590">
    <property type="entry name" value="Peptidase_M12B"/>
</dbReference>
<evidence type="ECO:0000256" key="1">
    <source>
        <dbReference type="PROSITE-ProRule" id="PRU00276"/>
    </source>
</evidence>
<dbReference type="Proteomes" id="UP000663868">
    <property type="component" value="Unassembled WGS sequence"/>
</dbReference>
<dbReference type="SUPFAM" id="SSF55486">
    <property type="entry name" value="Metalloproteases ('zincins'), catalytic domain"/>
    <property type="match status" value="1"/>
</dbReference>
<evidence type="ECO:0000313" key="3">
    <source>
        <dbReference type="EMBL" id="CAF4429376.1"/>
    </source>
</evidence>
<feature type="non-terminal residue" evidence="3">
    <location>
        <position position="1"/>
    </location>
</feature>
<dbReference type="GO" id="GO:0006508">
    <property type="term" value="P:proteolysis"/>
    <property type="evidence" value="ECO:0007669"/>
    <property type="project" value="InterPro"/>
</dbReference>
<gene>
    <name evidence="3" type="ORF">KXQ929_LOCUS52688</name>
</gene>
<comment type="caution">
    <text evidence="3">The sequence shown here is derived from an EMBL/GenBank/DDBJ whole genome shotgun (WGS) entry which is preliminary data.</text>
</comment>
<name>A0A820QT89_9BILA</name>
<dbReference type="InterPro" id="IPR024079">
    <property type="entry name" value="MetalloPept_cat_dom_sf"/>
</dbReference>
<dbReference type="AlphaFoldDB" id="A0A820QT89"/>